<reference evidence="6 7" key="1">
    <citation type="submission" date="2019-04" db="EMBL/GenBank/DDBJ databases">
        <authorList>
            <person name="Van Vliet M D."/>
        </authorList>
    </citation>
    <scope>NUCLEOTIDE SEQUENCE [LARGE SCALE GENOMIC DNA]</scope>
    <source>
        <strain evidence="6 7">F1</strain>
    </source>
</reference>
<dbReference type="PANTHER" id="PTHR43214">
    <property type="entry name" value="TWO-COMPONENT RESPONSE REGULATOR"/>
    <property type="match status" value="1"/>
</dbReference>
<dbReference type="GO" id="GO:0000160">
    <property type="term" value="P:phosphorelay signal transduction system"/>
    <property type="evidence" value="ECO:0007669"/>
    <property type="project" value="InterPro"/>
</dbReference>
<dbReference type="SUPFAM" id="SSF52172">
    <property type="entry name" value="CheY-like"/>
    <property type="match status" value="1"/>
</dbReference>
<dbReference type="GO" id="GO:0006355">
    <property type="term" value="P:regulation of DNA-templated transcription"/>
    <property type="evidence" value="ECO:0007669"/>
    <property type="project" value="InterPro"/>
</dbReference>
<evidence type="ECO:0000313" key="7">
    <source>
        <dbReference type="Proteomes" id="UP000366872"/>
    </source>
</evidence>
<evidence type="ECO:0000256" key="3">
    <source>
        <dbReference type="PROSITE-ProRule" id="PRU00169"/>
    </source>
</evidence>
<dbReference type="Pfam" id="PF00196">
    <property type="entry name" value="GerE"/>
    <property type="match status" value="1"/>
</dbReference>
<dbReference type="SMART" id="SM00448">
    <property type="entry name" value="REC"/>
    <property type="match status" value="1"/>
</dbReference>
<dbReference type="CDD" id="cd17535">
    <property type="entry name" value="REC_NarL-like"/>
    <property type="match status" value="1"/>
</dbReference>
<dbReference type="InterPro" id="IPR001789">
    <property type="entry name" value="Sig_transdc_resp-reg_receiver"/>
</dbReference>
<dbReference type="PROSITE" id="PS50110">
    <property type="entry name" value="RESPONSE_REGULATORY"/>
    <property type="match status" value="1"/>
</dbReference>
<dbReference type="Proteomes" id="UP000366872">
    <property type="component" value="Unassembled WGS sequence"/>
</dbReference>
<dbReference type="Pfam" id="PF00072">
    <property type="entry name" value="Response_reg"/>
    <property type="match status" value="1"/>
</dbReference>
<keyword evidence="2" id="KW-0238">DNA-binding</keyword>
<feature type="domain" description="HTH luxR-type" evidence="4">
    <location>
        <begin position="158"/>
        <end position="223"/>
    </location>
</feature>
<keyword evidence="1 3" id="KW-0597">Phosphoprotein</keyword>
<dbReference type="GO" id="GO:0003677">
    <property type="term" value="F:DNA binding"/>
    <property type="evidence" value="ECO:0007669"/>
    <property type="project" value="UniProtKB-KW"/>
</dbReference>
<dbReference type="InterPro" id="IPR000792">
    <property type="entry name" value="Tscrpt_reg_LuxR_C"/>
</dbReference>
<dbReference type="InterPro" id="IPR011006">
    <property type="entry name" value="CheY-like_superfamily"/>
</dbReference>
<dbReference type="PANTHER" id="PTHR43214:SF43">
    <property type="entry name" value="TWO-COMPONENT RESPONSE REGULATOR"/>
    <property type="match status" value="1"/>
</dbReference>
<gene>
    <name evidence="6" type="primary">vraR_2</name>
    <name evidence="6" type="ORF">PDESU_01342</name>
</gene>
<proteinExistence type="predicted"/>
<dbReference type="PROSITE" id="PS50043">
    <property type="entry name" value="HTH_LUXR_2"/>
    <property type="match status" value="1"/>
</dbReference>
<keyword evidence="7" id="KW-1185">Reference proteome</keyword>
<feature type="modified residue" description="4-aspartylphosphate" evidence="3">
    <location>
        <position position="76"/>
    </location>
</feature>
<dbReference type="SMART" id="SM00421">
    <property type="entry name" value="HTH_LUXR"/>
    <property type="match status" value="1"/>
</dbReference>
<evidence type="ECO:0000313" key="6">
    <source>
        <dbReference type="EMBL" id="VGO12788.1"/>
    </source>
</evidence>
<dbReference type="CDD" id="cd06170">
    <property type="entry name" value="LuxR_C_like"/>
    <property type="match status" value="1"/>
</dbReference>
<dbReference type="InterPro" id="IPR016032">
    <property type="entry name" value="Sig_transdc_resp-reg_C-effctor"/>
</dbReference>
<evidence type="ECO:0000259" key="5">
    <source>
        <dbReference type="PROSITE" id="PS50110"/>
    </source>
</evidence>
<dbReference type="InterPro" id="IPR039420">
    <property type="entry name" value="WalR-like"/>
</dbReference>
<evidence type="ECO:0000259" key="4">
    <source>
        <dbReference type="PROSITE" id="PS50043"/>
    </source>
</evidence>
<organism evidence="6 7">
    <name type="scientific">Pontiella desulfatans</name>
    <dbReference type="NCBI Taxonomy" id="2750659"/>
    <lineage>
        <taxon>Bacteria</taxon>
        <taxon>Pseudomonadati</taxon>
        <taxon>Kiritimatiellota</taxon>
        <taxon>Kiritimatiellia</taxon>
        <taxon>Kiritimatiellales</taxon>
        <taxon>Pontiellaceae</taxon>
        <taxon>Pontiella</taxon>
    </lineage>
</organism>
<sequence length="228" mass="24995">MLAEEAPMESSGKAKKGNTMGKNTTVLIVDDNAMLRFGLAGAIGHEEGLEVVGEAASGADAYDLYAMLKPDVVTMDYKMPGEDGVECTRRIRADFPDARIILFSVFESEEDIWKAVKSGVKGYLTKNAGAVEDVMEAIHEVADGGTYFPALIAQKIEVRKQQEELTPRELEVLQLLGEGRSNKEILDHFDISLSTVKHHITNIREKLGAADRTQAVVIAYKRGILKVD</sequence>
<dbReference type="InterPro" id="IPR058245">
    <property type="entry name" value="NreC/VraR/RcsB-like_REC"/>
</dbReference>
<dbReference type="AlphaFoldDB" id="A0A6C2TYH7"/>
<evidence type="ECO:0000256" key="1">
    <source>
        <dbReference type="ARBA" id="ARBA00022553"/>
    </source>
</evidence>
<name>A0A6C2TYH7_PONDE</name>
<dbReference type="EMBL" id="CAAHFG010000001">
    <property type="protein sequence ID" value="VGO12788.1"/>
    <property type="molecule type" value="Genomic_DNA"/>
</dbReference>
<feature type="domain" description="Response regulatory" evidence="5">
    <location>
        <begin position="25"/>
        <end position="141"/>
    </location>
</feature>
<protein>
    <submittedName>
        <fullName evidence="6">Response regulator protein VraR</fullName>
    </submittedName>
</protein>
<dbReference type="SUPFAM" id="SSF46894">
    <property type="entry name" value="C-terminal effector domain of the bipartite response regulators"/>
    <property type="match status" value="1"/>
</dbReference>
<dbReference type="PRINTS" id="PR00038">
    <property type="entry name" value="HTHLUXR"/>
</dbReference>
<dbReference type="Gene3D" id="3.40.50.2300">
    <property type="match status" value="1"/>
</dbReference>
<accession>A0A6C2TYH7</accession>
<evidence type="ECO:0000256" key="2">
    <source>
        <dbReference type="ARBA" id="ARBA00023125"/>
    </source>
</evidence>